<proteinExistence type="predicted"/>
<dbReference type="GO" id="GO:0016787">
    <property type="term" value="F:hydrolase activity"/>
    <property type="evidence" value="ECO:0007669"/>
    <property type="project" value="UniProtKB-KW"/>
</dbReference>
<evidence type="ECO:0000313" key="3">
    <source>
        <dbReference type="EMBL" id="GLQ22360.1"/>
    </source>
</evidence>
<gene>
    <name evidence="3" type="ORF">GCM10007853_02340</name>
</gene>
<feature type="domain" description="Beta-lactamase-related" evidence="2">
    <location>
        <begin position="62"/>
        <end position="445"/>
    </location>
</feature>
<keyword evidence="3" id="KW-0378">Hydrolase</keyword>
<organism evidence="3 4">
    <name type="scientific">Algimonas ampicilliniresistens</name>
    <dbReference type="NCBI Taxonomy" id="1298735"/>
    <lineage>
        <taxon>Bacteria</taxon>
        <taxon>Pseudomonadati</taxon>
        <taxon>Pseudomonadota</taxon>
        <taxon>Alphaproteobacteria</taxon>
        <taxon>Maricaulales</taxon>
        <taxon>Robiginitomaculaceae</taxon>
        <taxon>Algimonas</taxon>
    </lineage>
</organism>
<dbReference type="SUPFAM" id="SSF56601">
    <property type="entry name" value="beta-lactamase/transpeptidase-like"/>
    <property type="match status" value="1"/>
</dbReference>
<protein>
    <submittedName>
        <fullName evidence="3">Serine hydrolase</fullName>
    </submittedName>
</protein>
<dbReference type="PANTHER" id="PTHR43283:SF3">
    <property type="entry name" value="BETA-LACTAMASE FAMILY PROTEIN (AFU_ORTHOLOGUE AFUA_5G07500)"/>
    <property type="match status" value="1"/>
</dbReference>
<dbReference type="InterPro" id="IPR050789">
    <property type="entry name" value="Diverse_Enzym_Activities"/>
</dbReference>
<dbReference type="Proteomes" id="UP001161391">
    <property type="component" value="Unassembled WGS sequence"/>
</dbReference>
<dbReference type="InterPro" id="IPR012338">
    <property type="entry name" value="Beta-lactam/transpept-like"/>
</dbReference>
<keyword evidence="4" id="KW-1185">Reference proteome</keyword>
<reference evidence="3" key="1">
    <citation type="journal article" date="2014" name="Int. J. Syst. Evol. Microbiol.">
        <title>Complete genome of a new Firmicutes species belonging to the dominant human colonic microbiota ('Ruminococcus bicirculans') reveals two chromosomes and a selective capacity to utilize plant glucans.</title>
        <authorList>
            <consortium name="NISC Comparative Sequencing Program"/>
            <person name="Wegmann U."/>
            <person name="Louis P."/>
            <person name="Goesmann A."/>
            <person name="Henrissat B."/>
            <person name="Duncan S.H."/>
            <person name="Flint H.J."/>
        </authorList>
    </citation>
    <scope>NUCLEOTIDE SEQUENCE</scope>
    <source>
        <strain evidence="3">NBRC 108219</strain>
    </source>
</reference>
<dbReference type="RefSeq" id="WP_284386680.1">
    <property type="nucleotide sequence ID" value="NZ_BSNK01000001.1"/>
</dbReference>
<keyword evidence="1" id="KW-0732">Signal</keyword>
<accession>A0ABQ5V5K4</accession>
<feature type="chain" id="PRO_5046659803" evidence="1">
    <location>
        <begin position="22"/>
        <end position="463"/>
    </location>
</feature>
<dbReference type="EMBL" id="BSNK01000001">
    <property type="protein sequence ID" value="GLQ22360.1"/>
    <property type="molecule type" value="Genomic_DNA"/>
</dbReference>
<reference evidence="3" key="2">
    <citation type="submission" date="2023-01" db="EMBL/GenBank/DDBJ databases">
        <title>Draft genome sequence of Algimonas ampicilliniresistens strain NBRC 108219.</title>
        <authorList>
            <person name="Sun Q."/>
            <person name="Mori K."/>
        </authorList>
    </citation>
    <scope>NUCLEOTIDE SEQUENCE</scope>
    <source>
        <strain evidence="3">NBRC 108219</strain>
    </source>
</reference>
<dbReference type="Gene3D" id="3.40.710.10">
    <property type="entry name" value="DD-peptidase/beta-lactamase superfamily"/>
    <property type="match status" value="1"/>
</dbReference>
<feature type="signal peptide" evidence="1">
    <location>
        <begin position="1"/>
        <end position="21"/>
    </location>
</feature>
<comment type="caution">
    <text evidence="3">The sequence shown here is derived from an EMBL/GenBank/DDBJ whole genome shotgun (WGS) entry which is preliminary data.</text>
</comment>
<dbReference type="InterPro" id="IPR001466">
    <property type="entry name" value="Beta-lactam-related"/>
</dbReference>
<dbReference type="PROSITE" id="PS51257">
    <property type="entry name" value="PROKAR_LIPOPROTEIN"/>
    <property type="match status" value="1"/>
</dbReference>
<dbReference type="PANTHER" id="PTHR43283">
    <property type="entry name" value="BETA-LACTAMASE-RELATED"/>
    <property type="match status" value="1"/>
</dbReference>
<evidence type="ECO:0000259" key="2">
    <source>
        <dbReference type="Pfam" id="PF00144"/>
    </source>
</evidence>
<evidence type="ECO:0000256" key="1">
    <source>
        <dbReference type="SAM" id="SignalP"/>
    </source>
</evidence>
<sequence>MKTSLKVTTAALAISAFSVIGCEHTPTAGTDQQSTVADASACQVSAPYETAQFDNEFETKIDGLMAHMMDRGIAPGAVVQITQKGEIVLKKAYGFADLEDQKPMQTDSLFRIYSMTKAVTTIAALQLVDKGQLELDAPISRYLPAFADIKVATDETGAATRPPSRAPTIRDLMRHTTGLTYRTGAKTDPIAAIYAKLGVPAGPGVSDAPTNGMDPVVGNEMFAERISMAPLKHDPGQQFTYGNSTDVLGAVVATVSGQSLSDYLDENIFIPTGMTDSSFIIDPERQDDFTSAYIVPSQTPARSSIDYTTPIDDLKPQTPYRVDPYRDGIYTKTPDFEFGGAGMVADADDYLAFTNALINGSPRLVSPEIWAEASRDQLPATAKAQDAFLDKRGFGLGFAVRESETHDGTVFPQCGLFWAGAASTYFWIDEETETTGVLMTQVFEGDVRSYFQELLNAVYAKPQ</sequence>
<name>A0ABQ5V5K4_9PROT</name>
<evidence type="ECO:0000313" key="4">
    <source>
        <dbReference type="Proteomes" id="UP001161391"/>
    </source>
</evidence>
<dbReference type="Pfam" id="PF00144">
    <property type="entry name" value="Beta-lactamase"/>
    <property type="match status" value="1"/>
</dbReference>